<organism evidence="1 2">
    <name type="scientific">Paenibacillus amylolyticus</name>
    <dbReference type="NCBI Taxonomy" id="1451"/>
    <lineage>
        <taxon>Bacteria</taxon>
        <taxon>Bacillati</taxon>
        <taxon>Bacillota</taxon>
        <taxon>Bacilli</taxon>
        <taxon>Bacillales</taxon>
        <taxon>Paenibacillaceae</taxon>
        <taxon>Paenibacillus</taxon>
    </lineage>
</organism>
<sequence length="341" mass="39337">MKRLNQAIERISAIDWNSIGNRESRSHVHLCSEYLRRASIFSKKFPGSCIYPFIVISNSITKSEENFEKFQVLDKINNSYHRVIVDSYLELNALIDEGNQIALENQDLFEPVIKLYERGGSFYKRGGFVNVAGESFEIVDRTNMKPHDISDQKLDQIDIEQDMEILWGNEDNIVIENYLEHALNRINLINFKFEEAEKNSHLILANEFLKRSAYFERFSYLDLSLESPFVNVAEALGYSPILEIEKISPTVSSIQNEIIKSICIQYLELSALVDQGVLRARKYYNVYEPLIKLFERGGEIDLVDNNIVVGSTIVPLSDWYVYAMTRPEYDISIESLNALDS</sequence>
<proteinExistence type="predicted"/>
<dbReference type="Proteomes" id="UP001254832">
    <property type="component" value="Unassembled WGS sequence"/>
</dbReference>
<evidence type="ECO:0000313" key="2">
    <source>
        <dbReference type="Proteomes" id="UP001254832"/>
    </source>
</evidence>
<dbReference type="RefSeq" id="WP_310144441.1">
    <property type="nucleotide sequence ID" value="NZ_JAVDTR010000016.1"/>
</dbReference>
<protein>
    <submittedName>
        <fullName evidence="1">Uncharacterized protein</fullName>
    </submittedName>
</protein>
<reference evidence="1" key="1">
    <citation type="submission" date="2023-07" db="EMBL/GenBank/DDBJ databases">
        <title>Sorghum-associated microbial communities from plants grown in Nebraska, USA.</title>
        <authorList>
            <person name="Schachtman D."/>
        </authorList>
    </citation>
    <scope>NUCLEOTIDE SEQUENCE</scope>
    <source>
        <strain evidence="1">BE80</strain>
    </source>
</reference>
<comment type="caution">
    <text evidence="1">The sequence shown here is derived from an EMBL/GenBank/DDBJ whole genome shotgun (WGS) entry which is preliminary data.</text>
</comment>
<accession>A0AAP5H7Q1</accession>
<name>A0AAP5H7Q1_PAEAM</name>
<evidence type="ECO:0000313" key="1">
    <source>
        <dbReference type="EMBL" id="MDR6726298.1"/>
    </source>
</evidence>
<dbReference type="AlphaFoldDB" id="A0AAP5H7Q1"/>
<gene>
    <name evidence="1" type="ORF">J2W91_004809</name>
</gene>
<dbReference type="EMBL" id="JAVDTR010000016">
    <property type="protein sequence ID" value="MDR6726298.1"/>
    <property type="molecule type" value="Genomic_DNA"/>
</dbReference>